<dbReference type="KEGG" id="mea:Mex_2p1236"/>
<dbReference type="SUPFAM" id="SSF55729">
    <property type="entry name" value="Acyl-CoA N-acyltransferases (Nat)"/>
    <property type="match status" value="1"/>
</dbReference>
<dbReference type="PANTHER" id="PTHR43138:SF1">
    <property type="entry name" value="N-ACETYLTRANSFERASE ACA1"/>
    <property type="match status" value="1"/>
</dbReference>
<evidence type="ECO:0000259" key="1">
    <source>
        <dbReference type="PROSITE" id="PS51186"/>
    </source>
</evidence>
<organism evidence="2 3">
    <name type="scientific">Methylorubrum extorquens (strain ATCC 14718 / DSM 1338 / JCM 2805 / NCIMB 9133 / AM1)</name>
    <name type="common">Methylobacterium extorquens</name>
    <dbReference type="NCBI Taxonomy" id="272630"/>
    <lineage>
        <taxon>Bacteria</taxon>
        <taxon>Pseudomonadati</taxon>
        <taxon>Pseudomonadota</taxon>
        <taxon>Alphaproteobacteria</taxon>
        <taxon>Hyphomicrobiales</taxon>
        <taxon>Methylobacteriaceae</taxon>
        <taxon>Methylorubrum</taxon>
    </lineage>
</organism>
<dbReference type="GO" id="GO:0016747">
    <property type="term" value="F:acyltransferase activity, transferring groups other than amino-acyl groups"/>
    <property type="evidence" value="ECO:0007669"/>
    <property type="project" value="InterPro"/>
</dbReference>
<dbReference type="InterPro" id="IPR000182">
    <property type="entry name" value="GNAT_dom"/>
</dbReference>
<sequence>MRVAMLIRTVLSEDAPAIWSIIEPVIRAGETYTLDRDMTEEQALAYWMGSDKETFVAEEDGVILGTYYMRPNQAGGGRHVCNCGFMVSDAATGRGVAGRMGEHALAHARSRGYRGMQFNFVVSTNERAVRLWQKLGFEIVGRLPLAFHHPAHGDVDALVMFQAL</sequence>
<accession>C5B6A6</accession>
<keyword evidence="2" id="KW-0614">Plasmid</keyword>
<dbReference type="AlphaFoldDB" id="C5B6A6"/>
<dbReference type="PANTHER" id="PTHR43138">
    <property type="entry name" value="ACETYLTRANSFERASE, GNAT FAMILY"/>
    <property type="match status" value="1"/>
</dbReference>
<reference evidence="2 3" key="1">
    <citation type="journal article" date="2009" name="PLoS ONE">
        <title>Methylobacterium genome sequences: a reference blueprint to investigate microbial metabolism of C1 compounds from natural and industrial sources.</title>
        <authorList>
            <person name="Vuilleumier S."/>
            <person name="Chistoserdova L."/>
            <person name="Lee M.-C."/>
            <person name="Bringel F."/>
            <person name="Lajus A."/>
            <person name="Zhou Y."/>
            <person name="Gourion B."/>
            <person name="Barbe V."/>
            <person name="Chang J."/>
            <person name="Cruveiller S."/>
            <person name="Dossat C."/>
            <person name="Gillett W."/>
            <person name="Gruffaz C."/>
            <person name="Haugen E."/>
            <person name="Hourcade E."/>
            <person name="Levy R."/>
            <person name="Mangenot S."/>
            <person name="Muller E."/>
            <person name="Nadalig T."/>
            <person name="Pagni M."/>
            <person name="Penny C."/>
            <person name="Peyraud R."/>
            <person name="Robinson D.G."/>
            <person name="Roche D."/>
            <person name="Rouy Z."/>
            <person name="Saenampechek C."/>
            <person name="Salvignol G."/>
            <person name="Vallenet D."/>
            <person name="Wu Z."/>
            <person name="Marx C.J."/>
            <person name="Vorholt J.A."/>
            <person name="Olson M.V."/>
            <person name="Kaul R."/>
            <person name="Weissenbach J."/>
            <person name="Medigue C."/>
            <person name="Lidstrom M.E."/>
        </authorList>
    </citation>
    <scope>NUCLEOTIDE SEQUENCE [LARGE SCALE GENOMIC DNA]</scope>
    <source>
        <strain evidence="3">ATCC 14718 / DSM 1338 / JCM 2805 / NCIMB 9133 / AM1</strain>
    </source>
</reference>
<dbReference type="Proteomes" id="UP000009081">
    <property type="component" value="Plasmid megaplasmid"/>
</dbReference>
<evidence type="ECO:0000313" key="3">
    <source>
        <dbReference type="Proteomes" id="UP000009081"/>
    </source>
</evidence>
<dbReference type="Pfam" id="PF00583">
    <property type="entry name" value="Acetyltransf_1"/>
    <property type="match status" value="1"/>
</dbReference>
<gene>
    <name evidence="2" type="ordered locus">MexAM1_META2p1236</name>
</gene>
<evidence type="ECO:0000313" key="2">
    <source>
        <dbReference type="EMBL" id="ACS43988.1"/>
    </source>
</evidence>
<proteinExistence type="predicted"/>
<dbReference type="InterPro" id="IPR016181">
    <property type="entry name" value="Acyl_CoA_acyltransferase"/>
</dbReference>
<dbReference type="CDD" id="cd04301">
    <property type="entry name" value="NAT_SF"/>
    <property type="match status" value="1"/>
</dbReference>
<protein>
    <submittedName>
        <fullName evidence="2">Acetyltransferase</fullName>
    </submittedName>
</protein>
<dbReference type="EMBL" id="CP001511">
    <property type="protein sequence ID" value="ACS43988.1"/>
    <property type="molecule type" value="Genomic_DNA"/>
</dbReference>
<keyword evidence="3" id="KW-1185">Reference proteome</keyword>
<dbReference type="OrthoDB" id="9788300at2"/>
<name>C5B6A6_METEA</name>
<feature type="domain" description="N-acetyltransferase" evidence="1">
    <location>
        <begin position="5"/>
        <end position="164"/>
    </location>
</feature>
<geneLocation type="plasmid" evidence="2 3">
    <name>megaplasmid</name>
</geneLocation>
<dbReference type="HOGENOM" id="CLU_013985_42_2_5"/>
<dbReference type="PROSITE" id="PS51186">
    <property type="entry name" value="GNAT"/>
    <property type="match status" value="1"/>
</dbReference>
<dbReference type="Gene3D" id="3.40.630.30">
    <property type="match status" value="1"/>
</dbReference>
<dbReference type="InterPro" id="IPR052742">
    <property type="entry name" value="Mito_N-acetyltransferase"/>
</dbReference>